<dbReference type="PANTHER" id="PTHR35670">
    <property type="entry name" value="TRANSMEMBRANE PROTEIN 81"/>
    <property type="match status" value="1"/>
</dbReference>
<organism evidence="14">
    <name type="scientific">Tetraodon nigroviridis</name>
    <name type="common">Spotted green pufferfish</name>
    <name type="synonym">Chelonodon nigroviridis</name>
    <dbReference type="NCBI Taxonomy" id="99883"/>
    <lineage>
        <taxon>Eukaryota</taxon>
        <taxon>Metazoa</taxon>
        <taxon>Chordata</taxon>
        <taxon>Craniata</taxon>
        <taxon>Vertebrata</taxon>
        <taxon>Euteleostomi</taxon>
        <taxon>Actinopterygii</taxon>
        <taxon>Neopterygii</taxon>
        <taxon>Teleostei</taxon>
        <taxon>Neoteleostei</taxon>
        <taxon>Acanthomorphata</taxon>
        <taxon>Eupercaria</taxon>
        <taxon>Tetraodontiformes</taxon>
        <taxon>Tetradontoidea</taxon>
        <taxon>Tetraodontidae</taxon>
        <taxon>Tetraodon</taxon>
    </lineage>
</organism>
<evidence type="ECO:0000313" key="14">
    <source>
        <dbReference type="EMBL" id="CAG02315.1"/>
    </source>
</evidence>
<keyword evidence="2" id="KW-1003">Cell membrane</keyword>
<dbReference type="Gene3D" id="2.60.40.10">
    <property type="entry name" value="Immunoglobulins"/>
    <property type="match status" value="1"/>
</dbReference>
<feature type="chain" id="PRO_5004243800" description="Transmembrane protein 81" evidence="12">
    <location>
        <begin position="24"/>
        <end position="249"/>
    </location>
</feature>
<evidence type="ECO:0000256" key="5">
    <source>
        <dbReference type="ARBA" id="ARBA00022989"/>
    </source>
</evidence>
<keyword evidence="7" id="KW-1015">Disulfide bond</keyword>
<dbReference type="InterPro" id="IPR007110">
    <property type="entry name" value="Ig-like_dom"/>
</dbReference>
<comment type="subcellular location">
    <subcellularLocation>
        <location evidence="1">Cell membrane</location>
        <topology evidence="1">Single-pass type I membrane protein</topology>
    </subcellularLocation>
</comment>
<evidence type="ECO:0000256" key="7">
    <source>
        <dbReference type="ARBA" id="ARBA00023157"/>
    </source>
</evidence>
<evidence type="ECO:0000256" key="3">
    <source>
        <dbReference type="ARBA" id="ARBA00022692"/>
    </source>
</evidence>
<feature type="signal peptide" evidence="12">
    <location>
        <begin position="1"/>
        <end position="23"/>
    </location>
</feature>
<protein>
    <recommendedName>
        <fullName evidence="10">Transmembrane protein 81</fullName>
    </recommendedName>
</protein>
<dbReference type="InterPro" id="IPR039293">
    <property type="entry name" value="TMEM81"/>
</dbReference>
<dbReference type="KEGG" id="tng:GSTEN00021385G001"/>
<dbReference type="EMBL" id="CAAE01014682">
    <property type="protein sequence ID" value="CAG02315.1"/>
    <property type="molecule type" value="Genomic_DNA"/>
</dbReference>
<proteinExistence type="predicted"/>
<evidence type="ECO:0000256" key="11">
    <source>
        <dbReference type="SAM" id="Phobius"/>
    </source>
</evidence>
<dbReference type="InterPro" id="IPR036179">
    <property type="entry name" value="Ig-like_dom_sf"/>
</dbReference>
<evidence type="ECO:0000256" key="1">
    <source>
        <dbReference type="ARBA" id="ARBA00004251"/>
    </source>
</evidence>
<evidence type="ECO:0000256" key="8">
    <source>
        <dbReference type="ARBA" id="ARBA00023319"/>
    </source>
</evidence>
<dbReference type="AlphaFoldDB" id="Q4SAL7"/>
<evidence type="ECO:0000256" key="4">
    <source>
        <dbReference type="ARBA" id="ARBA00022729"/>
    </source>
</evidence>
<dbReference type="PANTHER" id="PTHR35670:SF1">
    <property type="entry name" value="TRANSMEMBRANE PROTEIN 81"/>
    <property type="match status" value="1"/>
</dbReference>
<dbReference type="SUPFAM" id="SSF48726">
    <property type="entry name" value="Immunoglobulin"/>
    <property type="match status" value="1"/>
</dbReference>
<evidence type="ECO:0000256" key="2">
    <source>
        <dbReference type="ARBA" id="ARBA00022475"/>
    </source>
</evidence>
<comment type="caution">
    <text evidence="14">The sequence shown here is derived from an EMBL/GenBank/DDBJ whole genome shotgun (WGS) entry which is preliminary data.</text>
</comment>
<gene>
    <name evidence="14" type="ORF">GSTENG00021385001</name>
</gene>
<comment type="function">
    <text evidence="9">Essential fertilization factor required for male fertility. Part of a conserved trimeric sperm complex with the essential fertilization factors IZUMO1 and SPACA6 which bridges sperm and oocyte membranes during fertilization by binding to IZUMO1R/JUNO on the oocyte.</text>
</comment>
<accession>Q4SAL7</accession>
<name>Q4SAL7_TETNG</name>
<evidence type="ECO:0000256" key="9">
    <source>
        <dbReference type="ARBA" id="ARBA00049937"/>
    </source>
</evidence>
<evidence type="ECO:0000259" key="13">
    <source>
        <dbReference type="PROSITE" id="PS50835"/>
    </source>
</evidence>
<dbReference type="OrthoDB" id="9390762at2759"/>
<dbReference type="PROSITE" id="PS50835">
    <property type="entry name" value="IG_LIKE"/>
    <property type="match status" value="1"/>
</dbReference>
<sequence length="249" mass="28183">MTHQKTTRLLFLILLLLRSTSQGGVDPEQEVIVESSPCSITCGLGLRHQSLCLLKDSRTALEEGDAEVSEKCRVRTVKCLETWRCGLQTMTMIAGQRVELDCLGEVMKAMGRFSWRVSWRYARGIITSDDSLFAQWRAPQLDRVVLDPVREENAGTYRCDVQDSHYRRVKRIYWGIRILPVGILNLDYDASADKWNSSQSEQDQSGSDGYRRVYVLYTLLSGLSIASVGAGLILLGLHLLQRLWLSKLV</sequence>
<feature type="transmembrane region" description="Helical" evidence="11">
    <location>
        <begin position="214"/>
        <end position="240"/>
    </location>
</feature>
<feature type="domain" description="Ig-like" evidence="13">
    <location>
        <begin position="95"/>
        <end position="170"/>
    </location>
</feature>
<reference evidence="14" key="1">
    <citation type="journal article" date="2004" name="Nature">
        <title>Genome duplication in the teleost fish Tetraodon nigroviridis reveals the early vertebrate proto-karyotype.</title>
        <authorList>
            <person name="Jaillon O."/>
            <person name="Aury J.-M."/>
            <person name="Brunet F."/>
            <person name="Petit J.-L."/>
            <person name="Stange-Thomann N."/>
            <person name="Mauceli E."/>
            <person name="Bouneau L."/>
            <person name="Fischer C."/>
            <person name="Ozouf-Costaz C."/>
            <person name="Bernot A."/>
            <person name="Nicaud S."/>
            <person name="Jaffe D."/>
            <person name="Fisher S."/>
            <person name="Lutfalla G."/>
            <person name="Dossat C."/>
            <person name="Segurens B."/>
            <person name="Dasilva C."/>
            <person name="Salanoubat M."/>
            <person name="Levy M."/>
            <person name="Boudet N."/>
            <person name="Castellano S."/>
            <person name="Anthouard V."/>
            <person name="Jubin C."/>
            <person name="Castelli V."/>
            <person name="Katinka M."/>
            <person name="Vacherie B."/>
            <person name="Biemont C."/>
            <person name="Skalli Z."/>
            <person name="Cattolico L."/>
            <person name="Poulain J."/>
            <person name="De Berardinis V."/>
            <person name="Cruaud C."/>
            <person name="Duprat S."/>
            <person name="Brottier P."/>
            <person name="Coutanceau J.-P."/>
            <person name="Gouzy J."/>
            <person name="Parra G."/>
            <person name="Lardier G."/>
            <person name="Chapple C."/>
            <person name="McKernan K.J."/>
            <person name="McEwan P."/>
            <person name="Bosak S."/>
            <person name="Kellis M."/>
            <person name="Volff J.-N."/>
            <person name="Guigo R."/>
            <person name="Zody M.C."/>
            <person name="Mesirov J."/>
            <person name="Lindblad-Toh K."/>
            <person name="Birren B."/>
            <person name="Nusbaum C."/>
            <person name="Kahn D."/>
            <person name="Robinson-Rechavi M."/>
            <person name="Laudet V."/>
            <person name="Schachter V."/>
            <person name="Quetier F."/>
            <person name="Saurin W."/>
            <person name="Scarpelli C."/>
            <person name="Wincker P."/>
            <person name="Lander E.S."/>
            <person name="Weissenbach J."/>
            <person name="Roest Crollius H."/>
        </authorList>
    </citation>
    <scope>NUCLEOTIDE SEQUENCE [LARGE SCALE GENOMIC DNA]</scope>
</reference>
<keyword evidence="4 12" id="KW-0732">Signal</keyword>
<keyword evidence="8" id="KW-0393">Immunoglobulin domain</keyword>
<dbReference type="InterPro" id="IPR013783">
    <property type="entry name" value="Ig-like_fold"/>
</dbReference>
<reference evidence="14" key="2">
    <citation type="submission" date="2004-02" db="EMBL/GenBank/DDBJ databases">
        <authorList>
            <consortium name="Genoscope"/>
            <consortium name="Whitehead Institute Centre for Genome Research"/>
        </authorList>
    </citation>
    <scope>NUCLEOTIDE SEQUENCE</scope>
</reference>
<keyword evidence="6 11" id="KW-0472">Membrane</keyword>
<dbReference type="GO" id="GO:0005886">
    <property type="term" value="C:plasma membrane"/>
    <property type="evidence" value="ECO:0007669"/>
    <property type="project" value="UniProtKB-SubCell"/>
</dbReference>
<keyword evidence="5 11" id="KW-1133">Transmembrane helix</keyword>
<evidence type="ECO:0000256" key="12">
    <source>
        <dbReference type="SAM" id="SignalP"/>
    </source>
</evidence>
<evidence type="ECO:0000256" key="6">
    <source>
        <dbReference type="ARBA" id="ARBA00023136"/>
    </source>
</evidence>
<evidence type="ECO:0000256" key="10">
    <source>
        <dbReference type="ARBA" id="ARBA00050022"/>
    </source>
</evidence>
<keyword evidence="3 11" id="KW-0812">Transmembrane</keyword>